<feature type="compositionally biased region" description="Acidic residues" evidence="2">
    <location>
        <begin position="981"/>
        <end position="1002"/>
    </location>
</feature>
<evidence type="ECO:0000256" key="3">
    <source>
        <dbReference type="SAM" id="SignalP"/>
    </source>
</evidence>
<feature type="compositionally biased region" description="Acidic residues" evidence="2">
    <location>
        <begin position="847"/>
        <end position="870"/>
    </location>
</feature>
<dbReference type="PROSITE" id="PS50287">
    <property type="entry name" value="SRCR_2"/>
    <property type="match status" value="2"/>
</dbReference>
<organism evidence="5 6">
    <name type="scientific">Durusdinium trenchii</name>
    <dbReference type="NCBI Taxonomy" id="1381693"/>
    <lineage>
        <taxon>Eukaryota</taxon>
        <taxon>Sar</taxon>
        <taxon>Alveolata</taxon>
        <taxon>Dinophyceae</taxon>
        <taxon>Suessiales</taxon>
        <taxon>Symbiodiniaceae</taxon>
        <taxon>Durusdinium</taxon>
    </lineage>
</organism>
<dbReference type="PROSITE" id="PS00420">
    <property type="entry name" value="SRCR_1"/>
    <property type="match status" value="1"/>
</dbReference>
<feature type="compositionally biased region" description="Acidic residues" evidence="2">
    <location>
        <begin position="1009"/>
        <end position="1028"/>
    </location>
</feature>
<feature type="compositionally biased region" description="Acidic residues" evidence="2">
    <location>
        <begin position="877"/>
        <end position="898"/>
    </location>
</feature>
<keyword evidence="1" id="KW-1015">Disulfide bond</keyword>
<feature type="chain" id="PRO_5045351668" description="SRCR domain-containing protein" evidence="3">
    <location>
        <begin position="22"/>
        <end position="1754"/>
    </location>
</feature>
<reference evidence="5 6" key="1">
    <citation type="submission" date="2024-02" db="EMBL/GenBank/DDBJ databases">
        <authorList>
            <person name="Chen Y."/>
            <person name="Shah S."/>
            <person name="Dougan E. K."/>
            <person name="Thang M."/>
            <person name="Chan C."/>
        </authorList>
    </citation>
    <scope>NUCLEOTIDE SEQUENCE [LARGE SCALE GENOMIC DNA]</scope>
</reference>
<gene>
    <name evidence="5" type="ORF">CCMP2556_LOCUS796</name>
</gene>
<keyword evidence="6" id="KW-1185">Reference proteome</keyword>
<name>A0ABP0HAH7_9DINO</name>
<dbReference type="InterPro" id="IPR001190">
    <property type="entry name" value="SRCR"/>
</dbReference>
<dbReference type="PRINTS" id="PR00258">
    <property type="entry name" value="SPERACTRCPTR"/>
</dbReference>
<accession>A0ABP0HAH7</accession>
<feature type="compositionally biased region" description="Basic and acidic residues" evidence="2">
    <location>
        <begin position="806"/>
        <end position="819"/>
    </location>
</feature>
<feature type="domain" description="SRCR" evidence="4">
    <location>
        <begin position="29"/>
        <end position="126"/>
    </location>
</feature>
<dbReference type="Proteomes" id="UP001642484">
    <property type="component" value="Unassembled WGS sequence"/>
</dbReference>
<dbReference type="Gene3D" id="3.10.250.10">
    <property type="entry name" value="SRCR-like domain"/>
    <property type="match status" value="2"/>
</dbReference>
<feature type="compositionally biased region" description="Basic and acidic residues" evidence="2">
    <location>
        <begin position="834"/>
        <end position="843"/>
    </location>
</feature>
<evidence type="ECO:0000313" key="5">
    <source>
        <dbReference type="EMBL" id="CAK8987220.1"/>
    </source>
</evidence>
<feature type="signal peptide" evidence="3">
    <location>
        <begin position="1"/>
        <end position="21"/>
    </location>
</feature>
<feature type="compositionally biased region" description="Acidic residues" evidence="2">
    <location>
        <begin position="905"/>
        <end position="926"/>
    </location>
</feature>
<dbReference type="Pfam" id="PF00530">
    <property type="entry name" value="SRCR"/>
    <property type="match status" value="2"/>
</dbReference>
<protein>
    <recommendedName>
        <fullName evidence="4">SRCR domain-containing protein</fullName>
    </recommendedName>
</protein>
<evidence type="ECO:0000259" key="4">
    <source>
        <dbReference type="PROSITE" id="PS50287"/>
    </source>
</evidence>
<feature type="region of interest" description="Disordered" evidence="2">
    <location>
        <begin position="1674"/>
        <end position="1754"/>
    </location>
</feature>
<sequence length="1754" mass="192284">MRRRRRCYKMLLFCLVIGALGEEVEEGSVRLMDGSCEYQGRVEIFHNGEWGTVCDDSFSDVDAAVVCAQLGWNGGRAFQQFGGGSGQIWMDDVACTGSETSLSLCSFSGWGSHNCGHAEDVGVTCEASVTSTTSLPVIEVEGSVRLMDGSCESGRVEIFHNGEWGTVCDDSFSDVDAAVVCAQLGWYGGRAFQRFGGGSGQIWMDDVACTGSETSLSLCSFSGWGSHNCGHAEDVGVACEASVTSTTSLQFVVQGRIAIFNYPGLNLGVGIGDCGDETANLRSIVWTWSATGHSIVVEEEITSFSQSDFSERLWASDVFIMPEIQIAFIFPSTSAESLKSFVQLGGTLMIFSDSGMSTGSVRGPDFLNLIFDWDLAYGTTTGDPWIFNDNWVSSRTPPSSLHNQNRVQTFSLGTTGATAVYGTSSNAAVFRKAVGSGQVWGLGFDFFDAGKAWNFGSEGSHPLCGNSNTAWSTLFEIILEEADLILSGACNDETASHNGRWTFQGSTVSGRAYYKHEDYEYYMYYDPHCDGSISTEGRWILGSTAPTTTASSDLDEDGTCFYHARYNVEDLTPPERGLWRSYCWEVGQGWIDAAITITEVAISNISTTSTATTTSFPTAISNSTTKSSATEFIASTLSTTDLTVMSNSSSSTRTTSSATVTDFITSTLSSTDSTVMSNSSSSTRTTSFDVLDLGTSSTDSAAISMSSTSSSTRTVTLSTTTSKRIVAPIAPTLQASLDSMETAPEATDEASVLIPALAGAAFAFFVPICVCGCVFAKCCRAKGSQVAPTKQDDEDLTSVVPAQARQDTKTKADEARADVVIDVSQPDEGQIGEGAREAERESNPEQEVAEDIEEEGSDDDEGESSLEEVQEDKQEAAEDIEEEGSDDDEGENSLEEVQEDKQEVAEDIEEEGSDDDEGDNSVEEVQEDKQEAAEDIEEEGSDDDEGENSLEEVQEDKQEGSDDDEGENSVEEVQEDKQEVAEDIEEEGSDDDKGENSVEEVQEDKQEVAEDIEEEGSDDDEGENSEEFLESKQEVEEDVELERLSEDDGGENAGTEEAQEVMVANEGDESPDATEGLNQFGGFPFSASAKREELSIDKQVLDHATEKAMTQEQSSEADMLEVEKPAREVSDDWKQKVLSDADSLFRDLDVLFFDSWARPGVDLQPEITDVCDTWKRKQLNSGEHESPHMAMWLQSVLDELQKVLHAEAGTTDGRIQGQANIWKLQPQIAEMWRLHCGAPIAISTSQTHEVPDKPAKMKTLTPKKSPVADVLEVEKPAREVSDDWKRKVLSDADSLFRDLDVLFFDSWARPGVDLQPEITDVCDTWKRKQLNSGEHESPHMAMWLQSVLDELQKVLHAEAGTTDGRIQGQANIWKLQPQIAEMWRLHCGAPIAISTSQTHEVPDKPAKMNTLTPKKSPVADVLEVEKPAREVSDDWKRKVLSDADSLFRDLDLLFFDSWARPGVDLQPEITDVCDMWKRKQLNSGEHESPHMAMWLQSVLDELQKVLHAEAGTTDGRIQGQANIWKLQPQIAEMWRLHCGAPIAISTSQTHEVPDKPAKMKTLTPKKSPVADVLEVKKPAREVSDDWKRKVGLAAESLFRELDSLFLDSWARPGVDLQPEMAQICETWRRAQQRKLGDSASPCIQHLLEEIQKVPRAGGGALDMDHVRQLLDAWQRTRSSSKAAPPAAEAKKPPEGQSSKPSQRHKTQSDRPTDVLRVRRRQALPQAGSILMKESRNEPNQPPNQPPMLDSLLQR</sequence>
<dbReference type="SMART" id="SM00202">
    <property type="entry name" value="SR"/>
    <property type="match status" value="2"/>
</dbReference>
<evidence type="ECO:0000313" key="6">
    <source>
        <dbReference type="Proteomes" id="UP001642484"/>
    </source>
</evidence>
<keyword evidence="3" id="KW-0732">Signal</keyword>
<evidence type="ECO:0000256" key="1">
    <source>
        <dbReference type="ARBA" id="ARBA00023157"/>
    </source>
</evidence>
<comment type="caution">
    <text evidence="5">The sequence shown here is derived from an EMBL/GenBank/DDBJ whole genome shotgun (WGS) entry which is preliminary data.</text>
</comment>
<feature type="domain" description="SRCR" evidence="4">
    <location>
        <begin position="144"/>
        <end position="240"/>
    </location>
</feature>
<dbReference type="PANTHER" id="PTHR48071:SF28">
    <property type="entry name" value="SRCR DOMAIN-CONTAINING PROTEIN"/>
    <property type="match status" value="1"/>
</dbReference>
<dbReference type="PANTHER" id="PTHR48071">
    <property type="entry name" value="SRCR DOMAIN-CONTAINING PROTEIN"/>
    <property type="match status" value="1"/>
</dbReference>
<dbReference type="InterPro" id="IPR036772">
    <property type="entry name" value="SRCR-like_dom_sf"/>
</dbReference>
<feature type="region of interest" description="Disordered" evidence="2">
    <location>
        <begin position="786"/>
        <end position="1079"/>
    </location>
</feature>
<proteinExistence type="predicted"/>
<dbReference type="EMBL" id="CAXAMN010000237">
    <property type="protein sequence ID" value="CAK8987220.1"/>
    <property type="molecule type" value="Genomic_DNA"/>
</dbReference>
<feature type="compositionally biased region" description="Basic and acidic residues" evidence="2">
    <location>
        <begin position="1706"/>
        <end position="1716"/>
    </location>
</feature>
<feature type="compositionally biased region" description="Acidic residues" evidence="2">
    <location>
        <begin position="933"/>
        <end position="954"/>
    </location>
</feature>
<evidence type="ECO:0000256" key="2">
    <source>
        <dbReference type="SAM" id="MobiDB-lite"/>
    </source>
</evidence>
<feature type="compositionally biased region" description="Acidic residues" evidence="2">
    <location>
        <begin position="961"/>
        <end position="974"/>
    </location>
</feature>
<dbReference type="SUPFAM" id="SSF56487">
    <property type="entry name" value="SRCR-like"/>
    <property type="match status" value="2"/>
</dbReference>